<dbReference type="InterPro" id="IPR003439">
    <property type="entry name" value="ABC_transporter-like_ATP-bd"/>
</dbReference>
<dbReference type="InterPro" id="IPR030679">
    <property type="entry name" value="ABC_ATPase_HisP-typ"/>
</dbReference>
<keyword evidence="4" id="KW-1003">Cell membrane</keyword>
<evidence type="ECO:0000256" key="3">
    <source>
        <dbReference type="ARBA" id="ARBA00022448"/>
    </source>
</evidence>
<dbReference type="PANTHER" id="PTHR43166:SF9">
    <property type="entry name" value="GLUTAMATE_ASPARTATE IMPORT ATP-BINDING PROTEIN GLTL"/>
    <property type="match status" value="1"/>
</dbReference>
<keyword evidence="3" id="KW-0813">Transport</keyword>
<dbReference type="EMBL" id="JACHVZ010000006">
    <property type="protein sequence ID" value="MBB2927889.1"/>
    <property type="molecule type" value="Genomic_DNA"/>
</dbReference>
<evidence type="ECO:0000313" key="12">
    <source>
        <dbReference type="Proteomes" id="UP000533533"/>
    </source>
</evidence>
<dbReference type="RefSeq" id="WP_110386482.1">
    <property type="nucleotide sequence ID" value="NZ_JACHVZ010000006.1"/>
</dbReference>
<keyword evidence="6" id="KW-0547">Nucleotide-binding</keyword>
<evidence type="ECO:0000256" key="1">
    <source>
        <dbReference type="ARBA" id="ARBA00004202"/>
    </source>
</evidence>
<keyword evidence="7 11" id="KW-0067">ATP-binding</keyword>
<dbReference type="Gene3D" id="3.40.50.300">
    <property type="entry name" value="P-loop containing nucleotide triphosphate hydrolases"/>
    <property type="match status" value="1"/>
</dbReference>
<dbReference type="SUPFAM" id="SSF52540">
    <property type="entry name" value="P-loop containing nucleoside triphosphate hydrolases"/>
    <property type="match status" value="1"/>
</dbReference>
<keyword evidence="12" id="KW-1185">Reference proteome</keyword>
<sequence>MNSIVPPPLQPEASLAQASRPGMQPILCVEGVGKKFGPHRVLQDVSFSMYAGQVIAIIGPSGSGKSTLLRCINQLEPPTEGRVTIGDVTIEANQAPARRELVTLRRRIGMVFQSFNLFPHLSVLRNVSLAQERTMGRSRAQADKRSMELLERVGLASKAAQYPVRCSGGQQQRIAIARALALDPEIMLFDEPTSALDPELGLEVLAVMKELAGSGMTMIVVTHEMHFAESVSDRVIIMADGRVLEAGPSETVMCHPQTERAAKFLSAVRDR</sequence>
<evidence type="ECO:0000259" key="10">
    <source>
        <dbReference type="PROSITE" id="PS50893"/>
    </source>
</evidence>
<evidence type="ECO:0000256" key="5">
    <source>
        <dbReference type="ARBA" id="ARBA00022519"/>
    </source>
</evidence>
<feature type="domain" description="ABC transporter" evidence="10">
    <location>
        <begin position="27"/>
        <end position="265"/>
    </location>
</feature>
<reference evidence="11 12" key="1">
    <citation type="submission" date="2020-08" db="EMBL/GenBank/DDBJ databases">
        <title>Genomic Encyclopedia of Type Strains, Phase IV (KMG-V): Genome sequencing to study the core and pangenomes of soil and plant-associated prokaryotes.</title>
        <authorList>
            <person name="Whitman W."/>
        </authorList>
    </citation>
    <scope>NUCLEOTIDE SEQUENCE [LARGE SCALE GENOMIC DNA]</scope>
    <source>
        <strain evidence="11 12">SRMrh-85</strain>
    </source>
</reference>
<dbReference type="CDD" id="cd03262">
    <property type="entry name" value="ABC_HisP_GlnQ"/>
    <property type="match status" value="1"/>
</dbReference>
<dbReference type="PIRSF" id="PIRSF039085">
    <property type="entry name" value="ABC_ATPase_HisP"/>
    <property type="match status" value="1"/>
</dbReference>
<dbReference type="GO" id="GO:0005524">
    <property type="term" value="F:ATP binding"/>
    <property type="evidence" value="ECO:0007669"/>
    <property type="project" value="UniProtKB-KW"/>
</dbReference>
<evidence type="ECO:0000256" key="4">
    <source>
        <dbReference type="ARBA" id="ARBA00022475"/>
    </source>
</evidence>
<protein>
    <submittedName>
        <fullName evidence="11">Polar amino acid transport system ATP-binding protein</fullName>
    </submittedName>
</protein>
<dbReference type="InterPro" id="IPR050086">
    <property type="entry name" value="MetN_ABC_transporter-like"/>
</dbReference>
<dbReference type="InterPro" id="IPR017871">
    <property type="entry name" value="ABC_transporter-like_CS"/>
</dbReference>
<keyword evidence="5" id="KW-0997">Cell inner membrane</keyword>
<comment type="caution">
    <text evidence="11">The sequence shown here is derived from an EMBL/GenBank/DDBJ whole genome shotgun (WGS) entry which is preliminary data.</text>
</comment>
<dbReference type="InterPro" id="IPR003593">
    <property type="entry name" value="AAA+_ATPase"/>
</dbReference>
<evidence type="ECO:0000256" key="8">
    <source>
        <dbReference type="ARBA" id="ARBA00022970"/>
    </source>
</evidence>
<comment type="subcellular location">
    <subcellularLocation>
        <location evidence="1">Cell membrane</location>
        <topology evidence="1">Peripheral membrane protein</topology>
    </subcellularLocation>
</comment>
<dbReference type="PROSITE" id="PS00211">
    <property type="entry name" value="ABC_TRANSPORTER_1"/>
    <property type="match status" value="1"/>
</dbReference>
<evidence type="ECO:0000256" key="7">
    <source>
        <dbReference type="ARBA" id="ARBA00022840"/>
    </source>
</evidence>
<dbReference type="Proteomes" id="UP000533533">
    <property type="component" value="Unassembled WGS sequence"/>
</dbReference>
<evidence type="ECO:0000256" key="6">
    <source>
        <dbReference type="ARBA" id="ARBA00022741"/>
    </source>
</evidence>
<dbReference type="SMART" id="SM00382">
    <property type="entry name" value="AAA"/>
    <property type="match status" value="1"/>
</dbReference>
<dbReference type="PROSITE" id="PS50893">
    <property type="entry name" value="ABC_TRANSPORTER_2"/>
    <property type="match status" value="1"/>
</dbReference>
<proteinExistence type="inferred from homology"/>
<gene>
    <name evidence="11" type="ORF">FHX59_002310</name>
</gene>
<comment type="similarity">
    <text evidence="2">Belongs to the ABC transporter superfamily.</text>
</comment>
<organism evidence="11 12">
    <name type="scientific">Paraburkholderia silvatlantica</name>
    <dbReference type="NCBI Taxonomy" id="321895"/>
    <lineage>
        <taxon>Bacteria</taxon>
        <taxon>Pseudomonadati</taxon>
        <taxon>Pseudomonadota</taxon>
        <taxon>Betaproteobacteria</taxon>
        <taxon>Burkholderiales</taxon>
        <taxon>Burkholderiaceae</taxon>
        <taxon>Paraburkholderia</taxon>
    </lineage>
</organism>
<accession>A0ABR6FKE8</accession>
<dbReference type="PANTHER" id="PTHR43166">
    <property type="entry name" value="AMINO ACID IMPORT ATP-BINDING PROTEIN"/>
    <property type="match status" value="1"/>
</dbReference>
<keyword evidence="9" id="KW-0472">Membrane</keyword>
<dbReference type="InterPro" id="IPR027417">
    <property type="entry name" value="P-loop_NTPase"/>
</dbReference>
<keyword evidence="8" id="KW-0029">Amino-acid transport</keyword>
<dbReference type="Pfam" id="PF00005">
    <property type="entry name" value="ABC_tran"/>
    <property type="match status" value="1"/>
</dbReference>
<name>A0ABR6FKE8_9BURK</name>
<evidence type="ECO:0000313" key="11">
    <source>
        <dbReference type="EMBL" id="MBB2927889.1"/>
    </source>
</evidence>
<evidence type="ECO:0000256" key="9">
    <source>
        <dbReference type="ARBA" id="ARBA00023136"/>
    </source>
</evidence>
<evidence type="ECO:0000256" key="2">
    <source>
        <dbReference type="ARBA" id="ARBA00005417"/>
    </source>
</evidence>